<comment type="caution">
    <text evidence="8">The sequence shown here is derived from an EMBL/GenBank/DDBJ whole genome shotgun (WGS) entry which is preliminary data.</text>
</comment>
<feature type="domain" description="DUF7884" evidence="7">
    <location>
        <begin position="17"/>
        <end position="86"/>
    </location>
</feature>
<dbReference type="InterPro" id="IPR003333">
    <property type="entry name" value="CMAS"/>
</dbReference>
<feature type="compositionally biased region" description="Basic and acidic residues" evidence="6">
    <location>
        <begin position="415"/>
        <end position="424"/>
    </location>
</feature>
<name>A0ABV3R2J4_9HYPH</name>
<dbReference type="PANTHER" id="PTHR43667">
    <property type="entry name" value="CYCLOPROPANE-FATTY-ACYL-PHOSPHOLIPID SYNTHASE"/>
    <property type="match status" value="1"/>
</dbReference>
<dbReference type="Pfam" id="PF25371">
    <property type="entry name" value="DUF7884"/>
    <property type="match status" value="1"/>
</dbReference>
<evidence type="ECO:0000256" key="5">
    <source>
        <dbReference type="ARBA" id="ARBA00023098"/>
    </source>
</evidence>
<evidence type="ECO:0000256" key="4">
    <source>
        <dbReference type="ARBA" id="ARBA00022691"/>
    </source>
</evidence>
<gene>
    <name evidence="8" type="ORF">ABUE31_13510</name>
</gene>
<keyword evidence="3 8" id="KW-0808">Transferase</keyword>
<accession>A0ABV3R2J4</accession>
<evidence type="ECO:0000313" key="8">
    <source>
        <dbReference type="EMBL" id="MEW9807003.1"/>
    </source>
</evidence>
<dbReference type="EMBL" id="JBFOCI010000003">
    <property type="protein sequence ID" value="MEW9807003.1"/>
    <property type="molecule type" value="Genomic_DNA"/>
</dbReference>
<feature type="region of interest" description="Disordered" evidence="6">
    <location>
        <begin position="406"/>
        <end position="438"/>
    </location>
</feature>
<dbReference type="Proteomes" id="UP001556196">
    <property type="component" value="Unassembled WGS sequence"/>
</dbReference>
<proteinExistence type="inferred from homology"/>
<dbReference type="PIRSF" id="PIRSF003085">
    <property type="entry name" value="CMAS"/>
    <property type="match status" value="1"/>
</dbReference>
<keyword evidence="4" id="KW-0949">S-adenosyl-L-methionine</keyword>
<dbReference type="Gene3D" id="3.40.50.150">
    <property type="entry name" value="Vaccinia Virus protein VP39"/>
    <property type="match status" value="1"/>
</dbReference>
<evidence type="ECO:0000256" key="6">
    <source>
        <dbReference type="SAM" id="MobiDB-lite"/>
    </source>
</evidence>
<dbReference type="InterPro" id="IPR057206">
    <property type="entry name" value="DUF7884"/>
</dbReference>
<evidence type="ECO:0000256" key="3">
    <source>
        <dbReference type="ARBA" id="ARBA00022679"/>
    </source>
</evidence>
<comment type="similarity">
    <text evidence="1">Belongs to the CFA/CMAS family.</text>
</comment>
<evidence type="ECO:0000256" key="2">
    <source>
        <dbReference type="ARBA" id="ARBA00022603"/>
    </source>
</evidence>
<dbReference type="InterPro" id="IPR050723">
    <property type="entry name" value="CFA/CMAS"/>
</dbReference>
<evidence type="ECO:0000259" key="7">
    <source>
        <dbReference type="Pfam" id="PF25371"/>
    </source>
</evidence>
<keyword evidence="2 8" id="KW-0489">Methyltransferase</keyword>
<dbReference type="EC" id="2.1.1.-" evidence="8"/>
<protein>
    <submittedName>
        <fullName evidence="8">Class I SAM-dependent methyltransferase</fullName>
        <ecNumber evidence="8">2.1.1.-</ecNumber>
    </submittedName>
</protein>
<keyword evidence="5" id="KW-0443">Lipid metabolism</keyword>
<evidence type="ECO:0000313" key="9">
    <source>
        <dbReference type="Proteomes" id="UP001556196"/>
    </source>
</evidence>
<evidence type="ECO:0000256" key="1">
    <source>
        <dbReference type="ARBA" id="ARBA00010815"/>
    </source>
</evidence>
<dbReference type="InterPro" id="IPR029063">
    <property type="entry name" value="SAM-dependent_MTases_sf"/>
</dbReference>
<keyword evidence="9" id="KW-1185">Reference proteome</keyword>
<dbReference type="Pfam" id="PF02353">
    <property type="entry name" value="CMAS"/>
    <property type="match status" value="1"/>
</dbReference>
<sequence>MKKMLNRVVSGLVRTGNLSITGPDGRKHTFGDGTGDPVHIQIKTTRAVRAIAIDPMLAAPEAYMDGEVDFLEGDTLDLLRVAFQNMSPTGIDAFWSKTIESTRNLFRRFQQVNTTSRSKRNVQRHYDLSGDLYKLFLDKDMQYSCAYFEHPDVTLEEAQAAKKRHIAAKLQPKPGQTVLDIGSGWGGLGLYLAKTFDVDVLGVTLSTEQHGVATERAQAEGLENHVHFEIKDYRDISERFDRIVSVGMFEHVGVNHYRTFFDKCAQLLKPDGVMVLHSIGRSGPPFATSAFIRKYIFPGGYIPALSEVLPSIEKSGLVVNDIEILRLHYADTLKNWRARFLANRDKAKALYDERFCRMWDFYLAGSEAAFRWQDLMVFQIQLTRRNDTLPVTRGYIEKTEKALALHGSGHGSELSVDKKADAPKPKKAPARRSKVDKA</sequence>
<dbReference type="PANTHER" id="PTHR43667:SF1">
    <property type="entry name" value="CYCLOPROPANE-FATTY-ACYL-PHOSPHOLIPID SYNTHASE"/>
    <property type="match status" value="1"/>
</dbReference>
<dbReference type="SUPFAM" id="SSF53335">
    <property type="entry name" value="S-adenosyl-L-methionine-dependent methyltransferases"/>
    <property type="match status" value="1"/>
</dbReference>
<organism evidence="8 9">
    <name type="scientific">Mesorhizobium marinum</name>
    <dbReference type="NCBI Taxonomy" id="3228790"/>
    <lineage>
        <taxon>Bacteria</taxon>
        <taxon>Pseudomonadati</taxon>
        <taxon>Pseudomonadota</taxon>
        <taxon>Alphaproteobacteria</taxon>
        <taxon>Hyphomicrobiales</taxon>
        <taxon>Phyllobacteriaceae</taxon>
        <taxon>Mesorhizobium</taxon>
    </lineage>
</organism>
<reference evidence="8 9" key="1">
    <citation type="submission" date="2024-06" db="EMBL/GenBank/DDBJ databases">
        <authorList>
            <person name="Tuo L."/>
        </authorList>
    </citation>
    <scope>NUCLEOTIDE SEQUENCE [LARGE SCALE GENOMIC DNA]</scope>
    <source>
        <strain evidence="8 9">ZMM04-5</strain>
    </source>
</reference>
<dbReference type="GO" id="GO:0008168">
    <property type="term" value="F:methyltransferase activity"/>
    <property type="evidence" value="ECO:0007669"/>
    <property type="project" value="UniProtKB-KW"/>
</dbReference>
<dbReference type="GO" id="GO:0032259">
    <property type="term" value="P:methylation"/>
    <property type="evidence" value="ECO:0007669"/>
    <property type="project" value="UniProtKB-KW"/>
</dbReference>
<dbReference type="CDD" id="cd02440">
    <property type="entry name" value="AdoMet_MTases"/>
    <property type="match status" value="1"/>
</dbReference>